<dbReference type="Gene3D" id="3.40.47.10">
    <property type="match status" value="1"/>
</dbReference>
<dbReference type="Gene3D" id="1.10.1200.10">
    <property type="entry name" value="ACP-like"/>
    <property type="match status" value="1"/>
</dbReference>
<dbReference type="SUPFAM" id="SSF52777">
    <property type="entry name" value="CoA-dependent acyltransferases"/>
    <property type="match status" value="1"/>
</dbReference>
<comment type="cofactor">
    <cofactor evidence="1">
        <name>pantetheine 4'-phosphate</name>
        <dbReference type="ChEBI" id="CHEBI:47942"/>
    </cofactor>
</comment>
<evidence type="ECO:0000256" key="3">
    <source>
        <dbReference type="ARBA" id="ARBA00022553"/>
    </source>
</evidence>
<dbReference type="Gene3D" id="3.30.559.10">
    <property type="entry name" value="Chloramphenicol acetyltransferase-like domain"/>
    <property type="match status" value="1"/>
</dbReference>
<dbReference type="CDD" id="cd00833">
    <property type="entry name" value="PKS"/>
    <property type="match status" value="1"/>
</dbReference>
<dbReference type="SMART" id="SM00823">
    <property type="entry name" value="PKS_PP"/>
    <property type="match status" value="1"/>
</dbReference>
<dbReference type="InterPro" id="IPR020841">
    <property type="entry name" value="PKS_Beta-ketoAc_synthase_dom"/>
</dbReference>
<name>A0A223CXJ6_9BACL</name>
<evidence type="ECO:0000256" key="1">
    <source>
        <dbReference type="ARBA" id="ARBA00001957"/>
    </source>
</evidence>
<keyword evidence="9" id="KW-1185">Reference proteome</keyword>
<evidence type="ECO:0000259" key="6">
    <source>
        <dbReference type="PROSITE" id="PS50075"/>
    </source>
</evidence>
<dbReference type="GO" id="GO:0006633">
    <property type="term" value="P:fatty acid biosynthetic process"/>
    <property type="evidence" value="ECO:0007669"/>
    <property type="project" value="InterPro"/>
</dbReference>
<dbReference type="GO" id="GO:0009403">
    <property type="term" value="P:toxin biosynthetic process"/>
    <property type="evidence" value="ECO:0007669"/>
    <property type="project" value="UniProtKB-ARBA"/>
</dbReference>
<evidence type="ECO:0000313" key="8">
    <source>
        <dbReference type="EMBL" id="ASS74016.1"/>
    </source>
</evidence>
<sequence>MKIKTSYSGLEIAVIGMAGRFPGAENVAKFWENLVGENESITFFEDEELIAAGLDPELLAKPNFVKAKGVFPDLERFDAEFFNYTPRDAAILDPQVRALHEEVYHALEDAGYTAENQQNSIGLFLGATGNLTWELETLQAEMEKGGHRFSTTQLNDKDFAATRIAYSLNLHGPSITMHSACSTSLYAIDFACRQLLTGACSIAVAGGSGFTIPSHNGYLFEEGMINSPDGHCRPFDQDAKGTVEGNGVGAVVLKLLDDAIQDRDHIYAVIRGTAANNDGNRKVGYTAPSVEGQAEVIKRALFMADVPAETISYVETHGTGTNLGDPIEVAGLKKAFQGVETGACGIGSLKASIGHLDVAAGVSSFIKTALALENRVLPASINFSKPNPELDLENSPFYVVDATKQWERKAADPANDTYHPLRAGVSAFGIGGTNIHVILEEAPERAASDAGRDWNLFSLSAHTDTALQKMKEEYLSFLQRGGGAVHPADLAWSQKTRQRNLAKRFTLAYQGIEDLVRALEMDAAEGDQSKGQYTTATTAKPNVYFLFPGLGSQYPAMAKDLYEAEPVFREELEACLKVVEAAGNHDLRRVLLNPVAGDEELLREVDLAQLSLFVIEYCMAKLLISWGVQPSGLIGHSLGEYAAACVAGVFTLPEAISVVTARGSLMKSMPRGGTMLSVNASAEAVEPLLSADLSMAAVNSSSHCTVSGPVESILALESKLAANMLSFRKIHATHAFHSPVMEGAREAFTKAVADVALKEPQIRYLSNVTGTWITSQEALNPSYYADHMSGCVKFRQGMEAILSDERAVLVEVGPGRALSTFARQTEGHQPLGIVNMIRHPQQDGPDDMVLAESVGKLWGLGVKIDWKAYYQGQERNRIPLPLYPFEGRKFPIGGGVQFADLRQETTQQIAAGQEAFDSYKGYEEQAGQTGGGITAGQVLWESTLLPALHNVEQSRTCLVLTDTMSEAEQLMKELPKWRSLISRHGSQYRYDGTLGSVTRNTNAIDLRLLIQDLRNQALLPNTILLVQSTVEQTATALRALVHALATEWKDNQPEVVVLSPVTPLSSHSGLVTLVRGLSSAHPKLSLRLLDAGLPLQVEGAAKSYATHLKRELASDIRRPIVSYVNGLRLVPKYRPIEVETEKAGQDQNRHLVVVSQQEKLPQALALTESLSKQLGAQVRVLPYQLAQASFDARTVARFVEELRVAQEEYLTRHSIADHADAHRLVDEYSARLTYDFLNTVLPFAPEATFTRQELATGLGVINSLERYVDYFLHILLEDELVLSSAEGSYTVTDRVLSLRAPQAIRSDIERLTPLFTGQLDLLEHCFAHMGPALRGDLPALGVLYPTEAGQEDLLIRSYKDSVQEQEDEFIKEIYAMLLTKIVGQKKKIRILEAGGGYGAILRKVAPLLKGIEVEYYFTDIGNTYIQSFQQFALQEQLDFLHFGLFDVTKRPEEQGLDPASFDFVFAYNAVHATESIAGSLRNLQRLLKPGAILCMLERTRVRRYVDLIWGLADGWWHFDRTERELSPLIAVDAWERQFAALGLKQVTAYPAQADLRERLDVGIIFGQMPADVQIAPYSAGQQVLPLVSTADGASIEAKLGNALRNVPALDGIIVWDQIGAGERGFDSIVPRVPQEVQVAARVNRVAVQFGSEANIPVISVSAFPRASQFNAMLTEWAVAHAKLDAATSSYRLYLPVDGVVKTEGVPQVIKAMMESGIKQLAINPGNHPFLSLKQLKSNNADEQQTSEFQNMELVVRKIWSDLFGRDEIDLDADFFEIGGDSFKMIQMTSHLEREGYKVLMNEVYNYPTIRSLARYLHDDSQLNNRLETAADVEARLHELTGLRCRLVTDAGAEAQNLLFVEQGTGNVELDTVRKHLRSLGLPSELLPHHLFVRDLEQPLPELADLLSTSEKTVLEQLQGRLSAERNAFEQEIIGQPITKRYGLSNTQRMHFRGETRLQLYLIEFYEMVDIDMLEQAFSDLVGSHGLLRSCLEKRLIGYRWREYAPPQKTPLPKVDLSALTAEAQGRVMDWLTNEEWSADFKVSGKPMYHVKLIKQNEQRYDLFFQFDHSIFDISSGQIIRHQLLQRYKDLKRGVKRAMDISTGYEEYLEQIHRGPVGIDADGLAEKFDLARYGKYLGIVKERIDERKHQRIEKVLCEIDLTAFDFTDDDENGPYEIALQMYILVISKLLNIDAVPFVLLSQKRRYGGKNFSDVVGLVLDGLPMLVPVDREHPSRMTGLIRERMDLVGKHNINFMNLVRNLPSLLKWGKLYKKTKEGYGIMHTSLLLNYAGNAETEYGKIWEYSLSQLDGEDQAKLDYGDFYGLVKGQKDKLEFLILCKFESDVERVRQVFNEEIAHLIVAHAKKETEGVAHGTD</sequence>
<dbReference type="GO" id="GO:0031177">
    <property type="term" value="F:phosphopantetheine binding"/>
    <property type="evidence" value="ECO:0007669"/>
    <property type="project" value="InterPro"/>
</dbReference>
<dbReference type="SUPFAM" id="SSF53901">
    <property type="entry name" value="Thiolase-like"/>
    <property type="match status" value="1"/>
</dbReference>
<keyword evidence="3" id="KW-0597">Phosphoprotein</keyword>
<dbReference type="InterPro" id="IPR036736">
    <property type="entry name" value="ACP-like_sf"/>
</dbReference>
<dbReference type="PANTHER" id="PTHR43775:SF51">
    <property type="entry name" value="INACTIVE PHENOLPHTHIOCEROL SYNTHESIS POLYKETIDE SYNTHASE TYPE I PKS1-RELATED"/>
    <property type="match status" value="1"/>
</dbReference>
<dbReference type="InterPro" id="IPR009081">
    <property type="entry name" value="PP-bd_ACP"/>
</dbReference>
<feature type="domain" description="Ketosynthase family 3 (KS3)" evidence="7">
    <location>
        <begin position="9"/>
        <end position="441"/>
    </location>
</feature>
<evidence type="ECO:0000313" key="9">
    <source>
        <dbReference type="Proteomes" id="UP000214688"/>
    </source>
</evidence>
<dbReference type="Pfam" id="PF00668">
    <property type="entry name" value="Condensation"/>
    <property type="match status" value="1"/>
</dbReference>
<dbReference type="OrthoDB" id="9765680at2"/>
<dbReference type="InterPro" id="IPR029063">
    <property type="entry name" value="SAM-dependent_MTases_sf"/>
</dbReference>
<dbReference type="Pfam" id="PF16197">
    <property type="entry name" value="KAsynt_C_assoc"/>
    <property type="match status" value="1"/>
</dbReference>
<dbReference type="GO" id="GO:0004315">
    <property type="term" value="F:3-oxoacyl-[acyl-carrier-protein] synthase activity"/>
    <property type="evidence" value="ECO:0007669"/>
    <property type="project" value="InterPro"/>
</dbReference>
<reference evidence="8 9" key="1">
    <citation type="journal article" date="2015" name="Int. J. Syst. Evol. Microbiol.">
        <title>Tumebacillus algifaecis sp. nov., isolated from decomposing algal scum.</title>
        <authorList>
            <person name="Wu Y.F."/>
            <person name="Zhang B."/>
            <person name="Xing P."/>
            <person name="Wu Q.L."/>
            <person name="Liu S.J."/>
        </authorList>
    </citation>
    <scope>NUCLEOTIDE SEQUENCE [LARGE SCALE GENOMIC DNA]</scope>
    <source>
        <strain evidence="8 9">THMBR28</strain>
    </source>
</reference>
<dbReference type="Gene3D" id="3.40.50.150">
    <property type="entry name" value="Vaccinia Virus protein VP39"/>
    <property type="match status" value="1"/>
</dbReference>
<evidence type="ECO:0000256" key="5">
    <source>
        <dbReference type="ARBA" id="ARBA00023268"/>
    </source>
</evidence>
<dbReference type="PANTHER" id="PTHR43775">
    <property type="entry name" value="FATTY ACID SYNTHASE"/>
    <property type="match status" value="1"/>
</dbReference>
<dbReference type="SMART" id="SM00825">
    <property type="entry name" value="PKS_KS"/>
    <property type="match status" value="1"/>
</dbReference>
<dbReference type="InterPro" id="IPR014043">
    <property type="entry name" value="Acyl_transferase_dom"/>
</dbReference>
<keyword evidence="4" id="KW-0808">Transferase</keyword>
<dbReference type="Proteomes" id="UP000214688">
    <property type="component" value="Chromosome"/>
</dbReference>
<dbReference type="KEGG" id="tab:CIG75_02815"/>
<dbReference type="InterPro" id="IPR001242">
    <property type="entry name" value="Condensation_dom"/>
</dbReference>
<dbReference type="SUPFAM" id="SSF55048">
    <property type="entry name" value="Probable ACP-binding domain of malonyl-CoA ACP transacylase"/>
    <property type="match status" value="1"/>
</dbReference>
<dbReference type="SMART" id="SM00827">
    <property type="entry name" value="PKS_AT"/>
    <property type="match status" value="1"/>
</dbReference>
<proteinExistence type="predicted"/>
<dbReference type="RefSeq" id="WP_094235275.1">
    <property type="nucleotide sequence ID" value="NZ_CP022657.1"/>
</dbReference>
<evidence type="ECO:0000256" key="4">
    <source>
        <dbReference type="ARBA" id="ARBA00022679"/>
    </source>
</evidence>
<dbReference type="SUPFAM" id="SSF52151">
    <property type="entry name" value="FabD/lysophospholipase-like"/>
    <property type="match status" value="1"/>
</dbReference>
<dbReference type="EMBL" id="CP022657">
    <property type="protein sequence ID" value="ASS74016.1"/>
    <property type="molecule type" value="Genomic_DNA"/>
</dbReference>
<dbReference type="Pfam" id="PF08242">
    <property type="entry name" value="Methyltransf_12"/>
    <property type="match status" value="1"/>
</dbReference>
<keyword evidence="2" id="KW-0596">Phosphopantetheine</keyword>
<dbReference type="InterPro" id="IPR050091">
    <property type="entry name" value="PKS_NRPS_Biosynth_Enz"/>
</dbReference>
<dbReference type="InterPro" id="IPR016035">
    <property type="entry name" value="Acyl_Trfase/lysoPLipase"/>
</dbReference>
<dbReference type="CDD" id="cd02440">
    <property type="entry name" value="AdoMet_MTases"/>
    <property type="match status" value="1"/>
</dbReference>
<dbReference type="Pfam" id="PF00698">
    <property type="entry name" value="Acyl_transf_1"/>
    <property type="match status" value="1"/>
</dbReference>
<dbReference type="PROSITE" id="PS00606">
    <property type="entry name" value="KS3_1"/>
    <property type="match status" value="1"/>
</dbReference>
<dbReference type="InterPro" id="IPR001227">
    <property type="entry name" value="Ac_transferase_dom_sf"/>
</dbReference>
<dbReference type="InterPro" id="IPR023213">
    <property type="entry name" value="CAT-like_dom_sf"/>
</dbReference>
<dbReference type="InterPro" id="IPR016039">
    <property type="entry name" value="Thiolase-like"/>
</dbReference>
<dbReference type="InterPro" id="IPR018201">
    <property type="entry name" value="Ketoacyl_synth_AS"/>
</dbReference>
<dbReference type="InterPro" id="IPR016036">
    <property type="entry name" value="Malonyl_transacylase_ACP-bd"/>
</dbReference>
<dbReference type="Gene3D" id="3.30.70.250">
    <property type="entry name" value="Malonyl-CoA ACP transacylase, ACP-binding"/>
    <property type="match status" value="1"/>
</dbReference>
<evidence type="ECO:0000259" key="7">
    <source>
        <dbReference type="PROSITE" id="PS52004"/>
    </source>
</evidence>
<dbReference type="Pfam" id="PF02801">
    <property type="entry name" value="Ketoacyl-synt_C"/>
    <property type="match status" value="1"/>
</dbReference>
<organism evidence="8 9">
    <name type="scientific">Tumebacillus algifaecis</name>
    <dbReference type="NCBI Taxonomy" id="1214604"/>
    <lineage>
        <taxon>Bacteria</taxon>
        <taxon>Bacillati</taxon>
        <taxon>Bacillota</taxon>
        <taxon>Bacilli</taxon>
        <taxon>Bacillales</taxon>
        <taxon>Alicyclobacillaceae</taxon>
        <taxon>Tumebacillus</taxon>
    </lineage>
</organism>
<dbReference type="SUPFAM" id="SSF47336">
    <property type="entry name" value="ACP-like"/>
    <property type="match status" value="1"/>
</dbReference>
<dbReference type="InterPro" id="IPR032821">
    <property type="entry name" value="PKS_assoc"/>
</dbReference>
<dbReference type="Gene3D" id="3.30.559.30">
    <property type="entry name" value="Nonribosomal peptide synthetase, condensation domain"/>
    <property type="match status" value="1"/>
</dbReference>
<dbReference type="Pfam" id="PF00550">
    <property type="entry name" value="PP-binding"/>
    <property type="match status" value="1"/>
</dbReference>
<dbReference type="Gene3D" id="3.30.70.3290">
    <property type="match status" value="1"/>
</dbReference>
<dbReference type="PROSITE" id="PS52004">
    <property type="entry name" value="KS3_2"/>
    <property type="match status" value="1"/>
</dbReference>
<dbReference type="InterPro" id="IPR020806">
    <property type="entry name" value="PKS_PP-bd"/>
</dbReference>
<dbReference type="Pfam" id="PF00109">
    <property type="entry name" value="ketoacyl-synt"/>
    <property type="match status" value="1"/>
</dbReference>
<dbReference type="SUPFAM" id="SSF53335">
    <property type="entry name" value="S-adenosyl-L-methionine-dependent methyltransferases"/>
    <property type="match status" value="1"/>
</dbReference>
<dbReference type="InterPro" id="IPR014030">
    <property type="entry name" value="Ketoacyl_synth_N"/>
</dbReference>
<protein>
    <submittedName>
        <fullName evidence="8">Uncharacterized protein</fullName>
    </submittedName>
</protein>
<dbReference type="InterPro" id="IPR013217">
    <property type="entry name" value="Methyltransf_12"/>
</dbReference>
<feature type="domain" description="Carrier" evidence="6">
    <location>
        <begin position="1746"/>
        <end position="1820"/>
    </location>
</feature>
<accession>A0A223CXJ6</accession>
<dbReference type="PROSITE" id="PS50075">
    <property type="entry name" value="CARRIER"/>
    <property type="match status" value="1"/>
</dbReference>
<dbReference type="GO" id="GO:0004312">
    <property type="term" value="F:fatty acid synthase activity"/>
    <property type="evidence" value="ECO:0007669"/>
    <property type="project" value="TreeGrafter"/>
</dbReference>
<dbReference type="Gene3D" id="3.40.366.10">
    <property type="entry name" value="Malonyl-Coenzyme A Acyl Carrier Protein, domain 2"/>
    <property type="match status" value="1"/>
</dbReference>
<dbReference type="InterPro" id="IPR014031">
    <property type="entry name" value="Ketoacyl_synth_C"/>
</dbReference>
<evidence type="ECO:0000256" key="2">
    <source>
        <dbReference type="ARBA" id="ARBA00022450"/>
    </source>
</evidence>
<keyword evidence="5" id="KW-0511">Multifunctional enzyme</keyword>
<gene>
    <name evidence="8" type="ORF">CIG75_02815</name>
</gene>